<dbReference type="InterPro" id="IPR000832">
    <property type="entry name" value="GPCR_2_secretin-like"/>
</dbReference>
<evidence type="ECO:0000256" key="3">
    <source>
        <dbReference type="ARBA" id="ARBA00022475"/>
    </source>
</evidence>
<dbReference type="GO" id="GO:0005886">
    <property type="term" value="C:plasma membrane"/>
    <property type="evidence" value="ECO:0007669"/>
    <property type="project" value="UniProtKB-SubCell"/>
</dbReference>
<evidence type="ECO:0000313" key="15">
    <source>
        <dbReference type="Proteomes" id="UP000515146"/>
    </source>
</evidence>
<keyword evidence="15" id="KW-1185">Reference proteome</keyword>
<reference evidence="16" key="1">
    <citation type="submission" date="2025-08" db="UniProtKB">
        <authorList>
            <consortium name="RefSeq"/>
        </authorList>
    </citation>
    <scope>IDENTIFICATION</scope>
    <source>
        <strain evidence="16">Airmid</strain>
    </source>
</reference>
<proteinExistence type="inferred from homology"/>
<dbReference type="Gene3D" id="4.10.1240.10">
    <property type="entry name" value="GPCR, family 2, extracellular hormone receptor domain"/>
    <property type="match status" value="1"/>
</dbReference>
<evidence type="ECO:0000256" key="12">
    <source>
        <dbReference type="SAM" id="SignalP"/>
    </source>
</evidence>
<dbReference type="KEGG" id="dpte:113792847"/>
<feature type="signal peptide" evidence="12">
    <location>
        <begin position="1"/>
        <end position="19"/>
    </location>
</feature>
<feature type="chain" id="PRO_5027977073" evidence="12">
    <location>
        <begin position="20"/>
        <end position="560"/>
    </location>
</feature>
<accession>A0A6P6XZ89</accession>
<evidence type="ECO:0000259" key="14">
    <source>
        <dbReference type="PROSITE" id="PS50261"/>
    </source>
</evidence>
<evidence type="ECO:0000256" key="9">
    <source>
        <dbReference type="ARBA" id="ARBA00023180"/>
    </source>
</evidence>
<dbReference type="Pfam" id="PF02793">
    <property type="entry name" value="HRM"/>
    <property type="match status" value="1"/>
</dbReference>
<keyword evidence="10" id="KW-0807">Transducer</keyword>
<dbReference type="GO" id="GO:0007166">
    <property type="term" value="P:cell surface receptor signaling pathway"/>
    <property type="evidence" value="ECO:0007669"/>
    <property type="project" value="InterPro"/>
</dbReference>
<evidence type="ECO:0000256" key="7">
    <source>
        <dbReference type="ARBA" id="ARBA00023136"/>
    </source>
</evidence>
<evidence type="ECO:0000256" key="2">
    <source>
        <dbReference type="ARBA" id="ARBA00005314"/>
    </source>
</evidence>
<evidence type="ECO:0000259" key="13">
    <source>
        <dbReference type="PROSITE" id="PS50227"/>
    </source>
</evidence>
<dbReference type="AlphaFoldDB" id="A0A6P6XZ89"/>
<gene>
    <name evidence="16" type="primary">LOC113792847</name>
</gene>
<protein>
    <submittedName>
        <fullName evidence="16">Calcitonin gene-related peptide type 1 receptor-like</fullName>
    </submittedName>
</protein>
<dbReference type="Gene3D" id="1.20.1070.10">
    <property type="entry name" value="Rhodopsin 7-helix transmembrane proteins"/>
    <property type="match status" value="1"/>
</dbReference>
<feature type="transmembrane region" description="Helical" evidence="11">
    <location>
        <begin position="255"/>
        <end position="275"/>
    </location>
</feature>
<dbReference type="RefSeq" id="XP_027198602.1">
    <property type="nucleotide sequence ID" value="XM_027342801.1"/>
</dbReference>
<dbReference type="GO" id="GO:0008528">
    <property type="term" value="F:G protein-coupled peptide receptor activity"/>
    <property type="evidence" value="ECO:0007669"/>
    <property type="project" value="TreeGrafter"/>
</dbReference>
<dbReference type="PROSITE" id="PS50227">
    <property type="entry name" value="G_PROTEIN_RECEP_F2_3"/>
    <property type="match status" value="1"/>
</dbReference>
<dbReference type="OMA" id="GYWELIY"/>
<dbReference type="Pfam" id="PF00002">
    <property type="entry name" value="7tm_2"/>
    <property type="match status" value="1"/>
</dbReference>
<dbReference type="SUPFAM" id="SSF81321">
    <property type="entry name" value="Family A G protein-coupled receptor-like"/>
    <property type="match status" value="1"/>
</dbReference>
<comment type="subcellular location">
    <subcellularLocation>
        <location evidence="1">Cell membrane</location>
        <topology evidence="1">Multi-pass membrane protein</topology>
    </subcellularLocation>
</comment>
<dbReference type="PANTHER" id="PTHR45620:SF42">
    <property type="entry name" value="G-PROTEIN COUPLED RECEPTOR SEB-2"/>
    <property type="match status" value="1"/>
</dbReference>
<evidence type="ECO:0000256" key="10">
    <source>
        <dbReference type="ARBA" id="ARBA00023224"/>
    </source>
</evidence>
<feature type="transmembrane region" description="Helical" evidence="11">
    <location>
        <begin position="480"/>
        <end position="503"/>
    </location>
</feature>
<keyword evidence="12" id="KW-0732">Signal</keyword>
<feature type="domain" description="G-protein coupled receptors family 2 profile 1" evidence="13">
    <location>
        <begin position="138"/>
        <end position="243"/>
    </location>
</feature>
<evidence type="ECO:0000313" key="16">
    <source>
        <dbReference type="RefSeq" id="XP_027198602.1"/>
    </source>
</evidence>
<organism evidence="15 16">
    <name type="scientific">Dermatophagoides pteronyssinus</name>
    <name type="common">European house dust mite</name>
    <dbReference type="NCBI Taxonomy" id="6956"/>
    <lineage>
        <taxon>Eukaryota</taxon>
        <taxon>Metazoa</taxon>
        <taxon>Ecdysozoa</taxon>
        <taxon>Arthropoda</taxon>
        <taxon>Chelicerata</taxon>
        <taxon>Arachnida</taxon>
        <taxon>Acari</taxon>
        <taxon>Acariformes</taxon>
        <taxon>Sarcoptiformes</taxon>
        <taxon>Astigmata</taxon>
        <taxon>Psoroptidia</taxon>
        <taxon>Analgoidea</taxon>
        <taxon>Pyroglyphidae</taxon>
        <taxon>Dermatophagoidinae</taxon>
        <taxon>Dermatophagoides</taxon>
    </lineage>
</organism>
<evidence type="ECO:0000256" key="8">
    <source>
        <dbReference type="ARBA" id="ARBA00023170"/>
    </source>
</evidence>
<dbReference type="PANTHER" id="PTHR45620">
    <property type="entry name" value="PDF RECEPTOR-LIKE PROTEIN-RELATED"/>
    <property type="match status" value="1"/>
</dbReference>
<evidence type="ECO:0000256" key="6">
    <source>
        <dbReference type="ARBA" id="ARBA00023040"/>
    </source>
</evidence>
<evidence type="ECO:0000256" key="11">
    <source>
        <dbReference type="SAM" id="Phobius"/>
    </source>
</evidence>
<dbReference type="SUPFAM" id="SSF111418">
    <property type="entry name" value="Hormone receptor domain"/>
    <property type="match status" value="1"/>
</dbReference>
<evidence type="ECO:0000256" key="1">
    <source>
        <dbReference type="ARBA" id="ARBA00004651"/>
    </source>
</evidence>
<evidence type="ECO:0000256" key="4">
    <source>
        <dbReference type="ARBA" id="ARBA00022692"/>
    </source>
</evidence>
<evidence type="ECO:0000256" key="5">
    <source>
        <dbReference type="ARBA" id="ARBA00022989"/>
    </source>
</evidence>
<dbReference type="PRINTS" id="PR00249">
    <property type="entry name" value="GPCRSECRETIN"/>
</dbReference>
<feature type="transmembrane region" description="Helical" evidence="11">
    <location>
        <begin position="406"/>
        <end position="431"/>
    </location>
</feature>
<dbReference type="Proteomes" id="UP000515146">
    <property type="component" value="Unplaced"/>
</dbReference>
<dbReference type="PROSITE" id="PS00649">
    <property type="entry name" value="G_PROTEIN_RECEP_F2_1"/>
    <property type="match status" value="1"/>
</dbReference>
<keyword evidence="4 11" id="KW-0812">Transmembrane</keyword>
<keyword evidence="6" id="KW-0297">G-protein coupled receptor</keyword>
<keyword evidence="3" id="KW-1003">Cell membrane</keyword>
<dbReference type="InterPro" id="IPR036445">
    <property type="entry name" value="GPCR_2_extracell_dom_sf"/>
</dbReference>
<dbReference type="PROSITE" id="PS50261">
    <property type="entry name" value="G_PROTEIN_RECEP_F2_4"/>
    <property type="match status" value="1"/>
</dbReference>
<dbReference type="InParanoid" id="A0A6P6XZ89"/>
<feature type="transmembrane region" description="Helical" evidence="11">
    <location>
        <begin position="287"/>
        <end position="307"/>
    </location>
</feature>
<keyword evidence="9" id="KW-0325">Glycoprotein</keyword>
<comment type="similarity">
    <text evidence="2">Belongs to the G-protein coupled receptor 2 family.</text>
</comment>
<dbReference type="InterPro" id="IPR017981">
    <property type="entry name" value="GPCR_2-like_7TM"/>
</dbReference>
<keyword evidence="5 11" id="KW-1133">Transmembrane helix</keyword>
<dbReference type="OrthoDB" id="6495138at2759"/>
<dbReference type="InterPro" id="IPR050332">
    <property type="entry name" value="GPCR_2"/>
</dbReference>
<keyword evidence="8" id="KW-0675">Receptor</keyword>
<name>A0A6P6XZ89_DERPT</name>
<keyword evidence="7 11" id="KW-0472">Membrane</keyword>
<sequence>MISVFILILLLSFTSSILSSTTSSSSSSSSSLSMMDRFPCQSNLFYDFRNIDRFMDNMCAQCLWYMAGSESPWIDFDSVNKWQVIYNYSDQINVLLCNPNCTEFTYEILKRPNNSIQKELKSEFYMGLLLDCCEQARQCCERMLKNGDHNLHEKNDHCPAKWDGFMCWNSAKPNTINYQTCPSMTYFALGIKPTSCRNELANKECWSNGTWARINKIHFDEIQKKWINYSEEYTNYLPCSTPGATLKLKFIRTSIVIYIVSLVLTSIGFILLWSFSKERPKLREIHLNFFLSLILTASFSLCVLIFIKEQHYRLNSMIDKNPIWCRILMLFMKMARLTNYCWMLNEGIILWQIVVHPLPINEIGMIKFYLLGWLSPFIIISFYTFIHSMKKFNTSCWTKSMGYWELIYIIPTITFIVINTILLIYMMYVLLKKLTTTNNTKQLRSSVCKSLLLVPVFGIHYIFYIVPFDPFESCATYQFIFHYVMIITEALQGSIVTAVFCLFNQEIHTSIKRKFRLKRRRQNNHFIIQRRNTTTVNTDDDDDDATEMAKLNQIVKPNDS</sequence>
<feature type="domain" description="G-protein coupled receptors family 2 profile 2" evidence="14">
    <location>
        <begin position="250"/>
        <end position="504"/>
    </location>
</feature>
<dbReference type="InterPro" id="IPR001879">
    <property type="entry name" value="GPCR_2_extracellular_dom"/>
</dbReference>
<dbReference type="InterPro" id="IPR017983">
    <property type="entry name" value="GPCR_2_secretin-like_CS"/>
</dbReference>
<feature type="transmembrane region" description="Helical" evidence="11">
    <location>
        <begin position="451"/>
        <end position="468"/>
    </location>
</feature>
<feature type="transmembrane region" description="Helical" evidence="11">
    <location>
        <begin position="368"/>
        <end position="386"/>
    </location>
</feature>
<dbReference type="GO" id="GO:0007188">
    <property type="term" value="P:adenylate cyclase-modulating G protein-coupled receptor signaling pathway"/>
    <property type="evidence" value="ECO:0007669"/>
    <property type="project" value="TreeGrafter"/>
</dbReference>